<dbReference type="EMBL" id="JARJCW010000140">
    <property type="protein sequence ID" value="KAJ7190945.1"/>
    <property type="molecule type" value="Genomic_DNA"/>
</dbReference>
<reference evidence="1" key="1">
    <citation type="submission" date="2023-03" db="EMBL/GenBank/DDBJ databases">
        <title>Massive genome expansion in bonnet fungi (Mycena s.s.) driven by repeated elements and novel gene families across ecological guilds.</title>
        <authorList>
            <consortium name="Lawrence Berkeley National Laboratory"/>
            <person name="Harder C.B."/>
            <person name="Miyauchi S."/>
            <person name="Viragh M."/>
            <person name="Kuo A."/>
            <person name="Thoen E."/>
            <person name="Andreopoulos B."/>
            <person name="Lu D."/>
            <person name="Skrede I."/>
            <person name="Drula E."/>
            <person name="Henrissat B."/>
            <person name="Morin E."/>
            <person name="Kohler A."/>
            <person name="Barry K."/>
            <person name="LaButti K."/>
            <person name="Morin E."/>
            <person name="Salamov A."/>
            <person name="Lipzen A."/>
            <person name="Mereny Z."/>
            <person name="Hegedus B."/>
            <person name="Baldrian P."/>
            <person name="Stursova M."/>
            <person name="Weitz H."/>
            <person name="Taylor A."/>
            <person name="Grigoriev I.V."/>
            <person name="Nagy L.G."/>
            <person name="Martin F."/>
            <person name="Kauserud H."/>
        </authorList>
    </citation>
    <scope>NUCLEOTIDE SEQUENCE</scope>
    <source>
        <strain evidence="1">9144</strain>
    </source>
</reference>
<protein>
    <submittedName>
        <fullName evidence="1">Uncharacterized protein</fullName>
    </submittedName>
</protein>
<evidence type="ECO:0000313" key="1">
    <source>
        <dbReference type="EMBL" id="KAJ7190945.1"/>
    </source>
</evidence>
<organism evidence="1 2">
    <name type="scientific">Mycena pura</name>
    <dbReference type="NCBI Taxonomy" id="153505"/>
    <lineage>
        <taxon>Eukaryota</taxon>
        <taxon>Fungi</taxon>
        <taxon>Dikarya</taxon>
        <taxon>Basidiomycota</taxon>
        <taxon>Agaricomycotina</taxon>
        <taxon>Agaricomycetes</taxon>
        <taxon>Agaricomycetidae</taxon>
        <taxon>Agaricales</taxon>
        <taxon>Marasmiineae</taxon>
        <taxon>Mycenaceae</taxon>
        <taxon>Mycena</taxon>
    </lineage>
</organism>
<comment type="caution">
    <text evidence="1">The sequence shown here is derived from an EMBL/GenBank/DDBJ whole genome shotgun (WGS) entry which is preliminary data.</text>
</comment>
<gene>
    <name evidence="1" type="ORF">GGX14DRAFT_579422</name>
</gene>
<proteinExistence type="predicted"/>
<evidence type="ECO:0000313" key="2">
    <source>
        <dbReference type="Proteomes" id="UP001219525"/>
    </source>
</evidence>
<accession>A0AAD6UN24</accession>
<keyword evidence="2" id="KW-1185">Reference proteome</keyword>
<dbReference type="Proteomes" id="UP001219525">
    <property type="component" value="Unassembled WGS sequence"/>
</dbReference>
<sequence>MDPTSHLAYYSLLPASRRWRPPCINAMLMSKRYAHAHRRTPRHLRRSSRLLVNLACIFVTLTKSAHLRFKPRILGRCFVFSIVFITIENEPAIPMILHAGPQLVPAVQHFALEYQLYPAHGDVTARAREPTARARALLGALWRLDAFRTPSSPLSSSGPSQSRTRSEDIILFQLDLTEPAIPVILHAGPQLVPAVQHFALEYQLYPAHGDATARAREPTARGRALLGALWRLDALGTHCLHRRNRERGPRIREPAIPHFALSINFILHMATLLRVRGHLLRVGGRSLARYGRDLTHSGLRLPHCRNGEQGPRTLFWYFRAPDGARHCRDLARWSPLVPTPLCSMSINFILHRAGAPPRVMDVT</sequence>
<name>A0AAD6UN24_9AGAR</name>
<dbReference type="AlphaFoldDB" id="A0AAD6UN24"/>